<gene>
    <name evidence="1" type="ORF">HMPREF0322_03997</name>
</gene>
<dbReference type="HOGENOM" id="CLU_2329168_0_0_9"/>
<reference evidence="1 2" key="1">
    <citation type="submission" date="2011-08" db="EMBL/GenBank/DDBJ databases">
        <authorList>
            <person name="Weinstock G."/>
            <person name="Sodergren E."/>
            <person name="Clifton S."/>
            <person name="Fulton L."/>
            <person name="Fulton B."/>
            <person name="Courtney L."/>
            <person name="Fronick C."/>
            <person name="Harrison M."/>
            <person name="Strong C."/>
            <person name="Farmer C."/>
            <person name="Delahaunty K."/>
            <person name="Markovic C."/>
            <person name="Hall O."/>
            <person name="Minx P."/>
            <person name="Tomlinson C."/>
            <person name="Mitreva M."/>
            <person name="Hou S."/>
            <person name="Chen J."/>
            <person name="Wollam A."/>
            <person name="Pepin K.H."/>
            <person name="Johnson M."/>
            <person name="Bhonagiri V."/>
            <person name="Zhang X."/>
            <person name="Suruliraj S."/>
            <person name="Warren W."/>
            <person name="Chinwalla A."/>
            <person name="Mardis E.R."/>
            <person name="Wilson R.K."/>
        </authorList>
    </citation>
    <scope>NUCLEOTIDE SEQUENCE [LARGE SCALE GENOMIC DNA]</scope>
    <source>
        <strain evidence="1 2">DP7</strain>
    </source>
</reference>
<sequence>MAGTVGKSAAADIIAGKIGRADRGMGKQQQYDGDHQHKAVGGAQFMLGAKQSAQSGQGPYTHDDGRKIEIGLQPGCDISKIFFTAHQIKDQSPKNTIA</sequence>
<protein>
    <submittedName>
        <fullName evidence="1">Uncharacterized protein</fullName>
    </submittedName>
</protein>
<dbReference type="AlphaFoldDB" id="G9XSP6"/>
<evidence type="ECO:0000313" key="1">
    <source>
        <dbReference type="EMBL" id="EHL05261.1"/>
    </source>
</evidence>
<organism evidence="1 2">
    <name type="scientific">Desulfitobacterium hafniense DP7</name>
    <dbReference type="NCBI Taxonomy" id="537010"/>
    <lineage>
        <taxon>Bacteria</taxon>
        <taxon>Bacillati</taxon>
        <taxon>Bacillota</taxon>
        <taxon>Clostridia</taxon>
        <taxon>Eubacteriales</taxon>
        <taxon>Desulfitobacteriaceae</taxon>
        <taxon>Desulfitobacterium</taxon>
    </lineage>
</organism>
<name>G9XSP6_DESHA</name>
<comment type="caution">
    <text evidence="1">The sequence shown here is derived from an EMBL/GenBank/DDBJ whole genome shotgun (WGS) entry which is preliminary data.</text>
</comment>
<dbReference type="Proteomes" id="UP000004416">
    <property type="component" value="Unassembled WGS sequence"/>
</dbReference>
<evidence type="ECO:0000313" key="2">
    <source>
        <dbReference type="Proteomes" id="UP000004416"/>
    </source>
</evidence>
<accession>G9XSP6</accession>
<dbReference type="EMBL" id="AFZX01000105">
    <property type="protein sequence ID" value="EHL05261.1"/>
    <property type="molecule type" value="Genomic_DNA"/>
</dbReference>
<proteinExistence type="predicted"/>